<reference evidence="1" key="1">
    <citation type="submission" date="2023-04" db="EMBL/GenBank/DDBJ databases">
        <title>Ambrosiozyma monospora NBRC 10751.</title>
        <authorList>
            <person name="Ichikawa N."/>
            <person name="Sato H."/>
            <person name="Tonouchi N."/>
        </authorList>
    </citation>
    <scope>NUCLEOTIDE SEQUENCE</scope>
    <source>
        <strain evidence="1">NBRC 10751</strain>
    </source>
</reference>
<sequence>MITSGMNIYNSISPETLNNAKEVAKGGAFLFFEFLSPAPECIASLRLLIDSSAAFLFSSNSRICFKNSSIGAKSYPFKSFSKYQLSAYEESKSTAALTLFNLMISSVAFNSSLEEADEATNGTISFLEILTSSDLGN</sequence>
<proteinExistence type="predicted"/>
<dbReference type="EMBL" id="BSXS01011822">
    <property type="protein sequence ID" value="GMF01338.1"/>
    <property type="molecule type" value="Genomic_DNA"/>
</dbReference>
<gene>
    <name evidence="1" type="ORF">Amon02_001123000</name>
</gene>
<name>A0ACB5U4P2_AMBMO</name>
<comment type="caution">
    <text evidence="1">The sequence shown here is derived from an EMBL/GenBank/DDBJ whole genome shotgun (WGS) entry which is preliminary data.</text>
</comment>
<accession>A0ACB5U4P2</accession>
<dbReference type="Proteomes" id="UP001165064">
    <property type="component" value="Unassembled WGS sequence"/>
</dbReference>
<protein>
    <submittedName>
        <fullName evidence="1">Unnamed protein product</fullName>
    </submittedName>
</protein>
<evidence type="ECO:0000313" key="1">
    <source>
        <dbReference type="EMBL" id="GMF01338.1"/>
    </source>
</evidence>
<evidence type="ECO:0000313" key="2">
    <source>
        <dbReference type="Proteomes" id="UP001165064"/>
    </source>
</evidence>
<organism evidence="1 2">
    <name type="scientific">Ambrosiozyma monospora</name>
    <name type="common">Yeast</name>
    <name type="synonym">Endomycopsis monosporus</name>
    <dbReference type="NCBI Taxonomy" id="43982"/>
    <lineage>
        <taxon>Eukaryota</taxon>
        <taxon>Fungi</taxon>
        <taxon>Dikarya</taxon>
        <taxon>Ascomycota</taxon>
        <taxon>Saccharomycotina</taxon>
        <taxon>Pichiomycetes</taxon>
        <taxon>Pichiales</taxon>
        <taxon>Pichiaceae</taxon>
        <taxon>Ambrosiozyma</taxon>
    </lineage>
</organism>
<keyword evidence="2" id="KW-1185">Reference proteome</keyword>